<reference evidence="1" key="1">
    <citation type="submission" date="2023-03" db="EMBL/GenBank/DDBJ databases">
        <title>Massive genome expansion in bonnet fungi (Mycena s.s.) driven by repeated elements and novel gene families across ecological guilds.</title>
        <authorList>
            <consortium name="Lawrence Berkeley National Laboratory"/>
            <person name="Harder C.B."/>
            <person name="Miyauchi S."/>
            <person name="Viragh M."/>
            <person name="Kuo A."/>
            <person name="Thoen E."/>
            <person name="Andreopoulos B."/>
            <person name="Lu D."/>
            <person name="Skrede I."/>
            <person name="Drula E."/>
            <person name="Henrissat B."/>
            <person name="Morin E."/>
            <person name="Kohler A."/>
            <person name="Barry K."/>
            <person name="LaButti K."/>
            <person name="Morin E."/>
            <person name="Salamov A."/>
            <person name="Lipzen A."/>
            <person name="Mereny Z."/>
            <person name="Hegedus B."/>
            <person name="Baldrian P."/>
            <person name="Stursova M."/>
            <person name="Weitz H."/>
            <person name="Taylor A."/>
            <person name="Grigoriev I.V."/>
            <person name="Nagy L.G."/>
            <person name="Martin F."/>
            <person name="Kauserud H."/>
        </authorList>
    </citation>
    <scope>NUCLEOTIDE SEQUENCE</scope>
    <source>
        <strain evidence="1">CBHHK182m</strain>
    </source>
</reference>
<protein>
    <submittedName>
        <fullName evidence="1">Uncharacterized protein</fullName>
    </submittedName>
</protein>
<dbReference type="AlphaFoldDB" id="A0AAD7JKD1"/>
<dbReference type="EMBL" id="JARKIB010000023">
    <property type="protein sequence ID" value="KAJ7766724.1"/>
    <property type="molecule type" value="Genomic_DNA"/>
</dbReference>
<accession>A0AAD7JKD1</accession>
<comment type="caution">
    <text evidence="1">The sequence shown here is derived from an EMBL/GenBank/DDBJ whole genome shotgun (WGS) entry which is preliminary data.</text>
</comment>
<dbReference type="Proteomes" id="UP001215598">
    <property type="component" value="Unassembled WGS sequence"/>
</dbReference>
<name>A0AAD7JKD1_9AGAR</name>
<proteinExistence type="predicted"/>
<keyword evidence="2" id="KW-1185">Reference proteome</keyword>
<sequence length="137" mass="15058">MIEAAPLHMDKAAKLPMDSASDEKVEKVQDVEDSPNGGLQLLVDINHHLPGFDRPLDDSYIVNPFTPCTQWPGRFILFYLPAPFPPNLKSTVGVQDGHLKIEGLVEIASLRLHRILIQVLSSSPSSCLATHYTIGFG</sequence>
<organism evidence="1 2">
    <name type="scientific">Mycena metata</name>
    <dbReference type="NCBI Taxonomy" id="1033252"/>
    <lineage>
        <taxon>Eukaryota</taxon>
        <taxon>Fungi</taxon>
        <taxon>Dikarya</taxon>
        <taxon>Basidiomycota</taxon>
        <taxon>Agaricomycotina</taxon>
        <taxon>Agaricomycetes</taxon>
        <taxon>Agaricomycetidae</taxon>
        <taxon>Agaricales</taxon>
        <taxon>Marasmiineae</taxon>
        <taxon>Mycenaceae</taxon>
        <taxon>Mycena</taxon>
    </lineage>
</organism>
<evidence type="ECO:0000313" key="2">
    <source>
        <dbReference type="Proteomes" id="UP001215598"/>
    </source>
</evidence>
<gene>
    <name evidence="1" type="ORF">B0H16DRAFT_1453761</name>
</gene>
<evidence type="ECO:0000313" key="1">
    <source>
        <dbReference type="EMBL" id="KAJ7766724.1"/>
    </source>
</evidence>